<evidence type="ECO:0000256" key="1">
    <source>
        <dbReference type="ARBA" id="ARBA00004430"/>
    </source>
</evidence>
<dbReference type="EMBL" id="BLLF01004375">
    <property type="protein sequence ID" value="GFH29486.1"/>
    <property type="molecule type" value="Genomic_DNA"/>
</dbReference>
<accession>A0A6A0AA34</accession>
<dbReference type="InterPro" id="IPR032675">
    <property type="entry name" value="LRR_dom_sf"/>
</dbReference>
<evidence type="ECO:0000313" key="4">
    <source>
        <dbReference type="Proteomes" id="UP000485058"/>
    </source>
</evidence>
<dbReference type="AlphaFoldDB" id="A0A6A0AA34"/>
<feature type="region of interest" description="Disordered" evidence="2">
    <location>
        <begin position="274"/>
        <end position="304"/>
    </location>
</feature>
<reference evidence="3 4" key="1">
    <citation type="submission" date="2020-02" db="EMBL/GenBank/DDBJ databases">
        <title>Draft genome sequence of Haematococcus lacustris strain NIES-144.</title>
        <authorList>
            <person name="Morimoto D."/>
            <person name="Nakagawa S."/>
            <person name="Yoshida T."/>
            <person name="Sawayama S."/>
        </authorList>
    </citation>
    <scope>NUCLEOTIDE SEQUENCE [LARGE SCALE GENOMIC DNA]</scope>
    <source>
        <strain evidence="3 4">NIES-144</strain>
    </source>
</reference>
<organism evidence="3 4">
    <name type="scientific">Haematococcus lacustris</name>
    <name type="common">Green alga</name>
    <name type="synonym">Haematococcus pluvialis</name>
    <dbReference type="NCBI Taxonomy" id="44745"/>
    <lineage>
        <taxon>Eukaryota</taxon>
        <taxon>Viridiplantae</taxon>
        <taxon>Chlorophyta</taxon>
        <taxon>core chlorophytes</taxon>
        <taxon>Chlorophyceae</taxon>
        <taxon>CS clade</taxon>
        <taxon>Chlamydomonadales</taxon>
        <taxon>Haematococcaceae</taxon>
        <taxon>Haematococcus</taxon>
    </lineage>
</organism>
<gene>
    <name evidence="3" type="ORF">HaLaN_28152</name>
</gene>
<comment type="caution">
    <text evidence="3">The sequence shown here is derived from an EMBL/GenBank/DDBJ whole genome shotgun (WGS) entry which is preliminary data.</text>
</comment>
<feature type="region of interest" description="Disordered" evidence="2">
    <location>
        <begin position="320"/>
        <end position="345"/>
    </location>
</feature>
<name>A0A6A0AA34_HAELA</name>
<protein>
    <submittedName>
        <fullName evidence="3">Uncharacterized protein</fullName>
    </submittedName>
</protein>
<keyword evidence="4" id="KW-1185">Reference proteome</keyword>
<evidence type="ECO:0000256" key="2">
    <source>
        <dbReference type="SAM" id="MobiDB-lite"/>
    </source>
</evidence>
<dbReference type="Proteomes" id="UP000485058">
    <property type="component" value="Unassembled WGS sequence"/>
</dbReference>
<dbReference type="Gene3D" id="3.80.10.10">
    <property type="entry name" value="Ribonuclease Inhibitor"/>
    <property type="match status" value="1"/>
</dbReference>
<sequence>MPSLAAPEAAVLFGSARDRYWSWLQHSCFCTAQAGRAAAHQRPDKLEAGHCKGVVGGLQSVVGISPVLITYADVDESCLAACTQLTRLECPNSFPGLSQLTQLRRVGMHEINSLSAVTVLASLPHLDHLRLGSWVSPDQLGSSQPFIFPSLTCLKFVSVNASFLAAMGCPKLLHLGINEEYEDGALGLVVDSAPSLRACADGILQHCSYVHLTRKPGVALTDVLEALAPWQPSAAALSSSCHAQWGGITDVCSGLGMLETTNNWWWMTGGDKSTGWGSQQEGLGSGVRADAKGGSEAASRATGDGGRVLHQLGQLSLHQTRQGLPFLRRPSPSGERVDERDPAVAVDVLGSSKRTRVARES</sequence>
<proteinExistence type="predicted"/>
<evidence type="ECO:0000313" key="3">
    <source>
        <dbReference type="EMBL" id="GFH29486.1"/>
    </source>
</evidence>
<comment type="subcellular location">
    <subcellularLocation>
        <location evidence="1">Cytoplasm</location>
        <location evidence="1">Cytoskeleton</location>
        <location evidence="1">Cilium axoneme</location>
    </subcellularLocation>
</comment>
<dbReference type="GO" id="GO:0005930">
    <property type="term" value="C:axoneme"/>
    <property type="evidence" value="ECO:0007669"/>
    <property type="project" value="UniProtKB-SubCell"/>
</dbReference>
<dbReference type="SUPFAM" id="SSF52047">
    <property type="entry name" value="RNI-like"/>
    <property type="match status" value="1"/>
</dbReference>